<evidence type="ECO:0000313" key="2">
    <source>
        <dbReference type="EMBL" id="QNG49329.1"/>
    </source>
</evidence>
<proteinExistence type="predicted"/>
<keyword evidence="1" id="KW-0812">Transmembrane</keyword>
<evidence type="ECO:0000256" key="1">
    <source>
        <dbReference type="SAM" id="Phobius"/>
    </source>
</evidence>
<keyword evidence="1" id="KW-0472">Membrane</keyword>
<sequence>MIAEFFAGIWGMSGLALAMFVGLFAWGQQIVGYDDPHGRVQLALFATFCFGLLVGYRAKSA</sequence>
<evidence type="ECO:0000313" key="3">
    <source>
        <dbReference type="Proteomes" id="UP000515377"/>
    </source>
</evidence>
<dbReference type="AlphaFoldDB" id="A0A9X7YG60"/>
<feature type="transmembrane region" description="Helical" evidence="1">
    <location>
        <begin position="38"/>
        <end position="56"/>
    </location>
</feature>
<organism evidence="2 3">
    <name type="scientific">Sphingobium yanoikuyae</name>
    <name type="common">Sphingomonas yanoikuyae</name>
    <dbReference type="NCBI Taxonomy" id="13690"/>
    <lineage>
        <taxon>Bacteria</taxon>
        <taxon>Pseudomonadati</taxon>
        <taxon>Pseudomonadota</taxon>
        <taxon>Alphaproteobacteria</taxon>
        <taxon>Sphingomonadales</taxon>
        <taxon>Sphingomonadaceae</taxon>
        <taxon>Sphingobium</taxon>
    </lineage>
</organism>
<protein>
    <submittedName>
        <fullName evidence="2">Uncharacterized protein</fullName>
    </submittedName>
</protein>
<name>A0A9X7YG60_SPHYA</name>
<keyword evidence="1" id="KW-1133">Transmembrane helix</keyword>
<dbReference type="Proteomes" id="UP000515377">
    <property type="component" value="Chromosome"/>
</dbReference>
<gene>
    <name evidence="2" type="ORF">H3V42_28735</name>
</gene>
<accession>A0A9X7YG60</accession>
<dbReference type="EMBL" id="CP060122">
    <property type="protein sequence ID" value="QNG49329.1"/>
    <property type="molecule type" value="Genomic_DNA"/>
</dbReference>
<reference evidence="2 3" key="1">
    <citation type="submission" date="2020-07" db="EMBL/GenBank/DDBJ databases">
        <title>Whole genome sequence of Sphingobium yanoikuyae A3.</title>
        <authorList>
            <person name="Han S.-S."/>
        </authorList>
    </citation>
    <scope>NUCLEOTIDE SEQUENCE [LARGE SCALE GENOMIC DNA]</scope>
    <source>
        <strain evidence="2 3">A3</strain>
    </source>
</reference>
<feature type="transmembrane region" description="Helical" evidence="1">
    <location>
        <begin position="7"/>
        <end position="26"/>
    </location>
</feature>